<dbReference type="AlphaFoldDB" id="A0A6S6R3J2"/>
<name>A0A6S6R3J2_9FIRM</name>
<dbReference type="SUPFAM" id="SSF52218">
    <property type="entry name" value="Flavoproteins"/>
    <property type="match status" value="1"/>
</dbReference>
<sequence>MKIALINGSPKIKDSNSGILLEEVKQVIGDRAEITYVPCNKSQLTKETIEELFTYDSFVIAFPLYVDGIPSHLLRVLQQLEEAITINSYKPVRIYGIANAGFYDAKQNRLALRILRNWSDKAGCVWGQGLGFGAGGMLGYLKKVPAGSGPKKNLGSVLQEFTTNILEQRQGENLYTTPNFSRFLYKLAAEHGWRQQVKSNGLKVRDLHSKR</sequence>
<dbReference type="RefSeq" id="WP_184094420.1">
    <property type="nucleotide sequence ID" value="NZ_AP023367.1"/>
</dbReference>
<dbReference type="Proteomes" id="UP000515561">
    <property type="component" value="Chromosome"/>
</dbReference>
<dbReference type="Gene3D" id="3.40.50.360">
    <property type="match status" value="1"/>
</dbReference>
<proteinExistence type="predicted"/>
<evidence type="ECO:0000313" key="1">
    <source>
        <dbReference type="EMBL" id="BCJ94075.1"/>
    </source>
</evidence>
<dbReference type="InterPro" id="IPR029039">
    <property type="entry name" value="Flavoprotein-like_sf"/>
</dbReference>
<evidence type="ECO:0000313" key="2">
    <source>
        <dbReference type="Proteomes" id="UP000515561"/>
    </source>
</evidence>
<dbReference type="EMBL" id="AP023367">
    <property type="protein sequence ID" value="BCJ94075.1"/>
    <property type="molecule type" value="Genomic_DNA"/>
</dbReference>
<dbReference type="KEGG" id="acel:acsn021_16440"/>
<gene>
    <name evidence="1" type="ORF">acsn021_16440</name>
</gene>
<reference evidence="1 2" key="1">
    <citation type="journal article" date="2016" name="Int. J. Syst. Evol. Microbiol.">
        <title>Descriptions of Anaerotaenia torta gen. nov., sp. nov. and Anaerocolumna cellulosilytica gen. nov., sp. nov. isolated from a methanogenic reactor of cattle waste.</title>
        <authorList>
            <person name="Uek A."/>
            <person name="Ohtaki Y."/>
            <person name="Kaku N."/>
            <person name="Ueki K."/>
        </authorList>
    </citation>
    <scope>NUCLEOTIDE SEQUENCE [LARGE SCALE GENOMIC DNA]</scope>
    <source>
        <strain evidence="1 2">SN021</strain>
    </source>
</reference>
<keyword evidence="2" id="KW-1185">Reference proteome</keyword>
<accession>A0A6S6R3J2</accession>
<organism evidence="1 2">
    <name type="scientific">Anaerocolumna cellulosilytica</name>
    <dbReference type="NCBI Taxonomy" id="433286"/>
    <lineage>
        <taxon>Bacteria</taxon>
        <taxon>Bacillati</taxon>
        <taxon>Bacillota</taxon>
        <taxon>Clostridia</taxon>
        <taxon>Lachnospirales</taxon>
        <taxon>Lachnospiraceae</taxon>
        <taxon>Anaerocolumna</taxon>
    </lineage>
</organism>
<protein>
    <submittedName>
        <fullName evidence="1">Uncharacterized protein</fullName>
    </submittedName>
</protein>